<reference evidence="1 2" key="1">
    <citation type="submission" date="2016-08" db="EMBL/GenBank/DDBJ databases">
        <title>Draft genome of Fabibacter sp. strain SK-8.</title>
        <authorList>
            <person name="Wong S.-K."/>
            <person name="Hamasaki K."/>
            <person name="Yoshizawa S."/>
        </authorList>
    </citation>
    <scope>NUCLEOTIDE SEQUENCE [LARGE SCALE GENOMIC DNA]</scope>
    <source>
        <strain evidence="1 2">SK-8</strain>
    </source>
</reference>
<dbReference type="AlphaFoldDB" id="A0A1E5T165"/>
<sequence length="122" mass="13974">MNIEVDFEERLNIVSGRISGELTREIAKHYFTEVGEIAASQSCNRVLTDVRDADINVTQDDMRTLAKELVQIGLSSSYRRAIVLREDVSVYKEWENHCFTAGHKNLRLFVDCDVAKEWLSGH</sequence>
<gene>
    <name evidence="1" type="ORF">BFP71_16955</name>
</gene>
<dbReference type="RefSeq" id="WP_069836610.1">
    <property type="nucleotide sequence ID" value="NZ_MDGQ01000005.1"/>
</dbReference>
<keyword evidence="2" id="KW-1185">Reference proteome</keyword>
<evidence type="ECO:0008006" key="3">
    <source>
        <dbReference type="Google" id="ProtNLM"/>
    </source>
</evidence>
<protein>
    <recommendedName>
        <fullName evidence="3">STAS/SEC14 domain-containing protein</fullName>
    </recommendedName>
</protein>
<evidence type="ECO:0000313" key="1">
    <source>
        <dbReference type="EMBL" id="OEK05106.1"/>
    </source>
</evidence>
<proteinExistence type="predicted"/>
<dbReference type="STRING" id="1563681.BFP71_16955"/>
<name>A0A1E5T165_9BACT</name>
<organism evidence="1 2">
    <name type="scientific">Roseivirga misakiensis</name>
    <dbReference type="NCBI Taxonomy" id="1563681"/>
    <lineage>
        <taxon>Bacteria</taxon>
        <taxon>Pseudomonadati</taxon>
        <taxon>Bacteroidota</taxon>
        <taxon>Cytophagia</taxon>
        <taxon>Cytophagales</taxon>
        <taxon>Roseivirgaceae</taxon>
        <taxon>Roseivirga</taxon>
    </lineage>
</organism>
<dbReference type="OrthoDB" id="981984at2"/>
<comment type="caution">
    <text evidence="1">The sequence shown here is derived from an EMBL/GenBank/DDBJ whole genome shotgun (WGS) entry which is preliminary data.</text>
</comment>
<dbReference type="EMBL" id="MDGQ01000005">
    <property type="protein sequence ID" value="OEK05106.1"/>
    <property type="molecule type" value="Genomic_DNA"/>
</dbReference>
<accession>A0A1E5T165</accession>
<dbReference type="Proteomes" id="UP000095552">
    <property type="component" value="Unassembled WGS sequence"/>
</dbReference>
<evidence type="ECO:0000313" key="2">
    <source>
        <dbReference type="Proteomes" id="UP000095552"/>
    </source>
</evidence>